<comment type="similarity">
    <text evidence="4">Belongs to the class I-like SAM-binding methyltransferase superfamily. MenG/UbiE family.</text>
</comment>
<dbReference type="InterPro" id="IPR004033">
    <property type="entry name" value="UbiE/COQ5_MeTrFase"/>
</dbReference>
<comment type="caution">
    <text evidence="5">The sequence shown here is derived from an EMBL/GenBank/DDBJ whole genome shotgun (WGS) entry which is preliminary data.</text>
</comment>
<dbReference type="GO" id="GO:0008425">
    <property type="term" value="F:2-methoxy-6-polyprenyl-1,4-benzoquinol methyltransferase activity"/>
    <property type="evidence" value="ECO:0007669"/>
    <property type="project" value="UniProtKB-UniRule"/>
</dbReference>
<comment type="caution">
    <text evidence="4">Lacks conserved residue(s) required for the propagation of feature annotation.</text>
</comment>
<keyword evidence="1 4" id="KW-0489">Methyltransferase</keyword>
<evidence type="ECO:0000313" key="6">
    <source>
        <dbReference type="Proteomes" id="UP001149813"/>
    </source>
</evidence>
<dbReference type="Proteomes" id="UP001149813">
    <property type="component" value="Unassembled WGS sequence"/>
</dbReference>
<dbReference type="GO" id="GO:0032259">
    <property type="term" value="P:methylation"/>
    <property type="evidence" value="ECO:0007669"/>
    <property type="project" value="UniProtKB-KW"/>
</dbReference>
<dbReference type="PROSITE" id="PS01184">
    <property type="entry name" value="UBIE_2"/>
    <property type="match status" value="1"/>
</dbReference>
<evidence type="ECO:0000313" key="5">
    <source>
        <dbReference type="EMBL" id="KAJ1722178.1"/>
    </source>
</evidence>
<dbReference type="PANTHER" id="PTHR43591">
    <property type="entry name" value="METHYLTRANSFERASE"/>
    <property type="match status" value="1"/>
</dbReference>
<comment type="function">
    <text evidence="4">Methyltransferase required for the conversion of 2-polyprenyl-6-methoxy-1,4-benzoquinol (DDMQH2) to 2-polyprenyl-3-methyl-6-methoxy-1,4-benzoquinol (DMQH2).</text>
</comment>
<dbReference type="PROSITE" id="PS51608">
    <property type="entry name" value="SAM_MT_UBIE"/>
    <property type="match status" value="1"/>
</dbReference>
<keyword evidence="4" id="KW-0999">Mitochondrion inner membrane</keyword>
<keyword evidence="2 4" id="KW-0808">Transferase</keyword>
<feature type="binding site" evidence="4">
    <location>
        <position position="103"/>
    </location>
    <ligand>
        <name>S-adenosyl-L-methionine</name>
        <dbReference type="ChEBI" id="CHEBI:59789"/>
    </ligand>
</feature>
<comment type="subcellular location">
    <subcellularLocation>
        <location evidence="4">Mitochondrion inner membrane</location>
        <topology evidence="4">Peripheral membrane protein</topology>
        <orientation evidence="4">Matrix side</orientation>
    </subcellularLocation>
</comment>
<dbReference type="SUPFAM" id="SSF53335">
    <property type="entry name" value="S-adenosyl-L-methionine-dependent methyltransferases"/>
    <property type="match status" value="1"/>
</dbReference>
<evidence type="ECO:0000256" key="3">
    <source>
        <dbReference type="ARBA" id="ARBA00022691"/>
    </source>
</evidence>
<comment type="pathway">
    <text evidence="4">Cofactor biosynthesis; ubiquinone biosynthesis.</text>
</comment>
<proteinExistence type="inferred from homology"/>
<dbReference type="InterPro" id="IPR023576">
    <property type="entry name" value="UbiE/COQ5_MeTrFase_CS"/>
</dbReference>
<dbReference type="EC" id="2.1.1.201" evidence="4"/>
<accession>A0A9W7Y0U1</accession>
<evidence type="ECO:0000256" key="4">
    <source>
        <dbReference type="HAMAP-Rule" id="MF_03191"/>
    </source>
</evidence>
<protein>
    <recommendedName>
        <fullName evidence="4">2-methoxy-6-polyprenyl-1,4-benzoquinol methylase, mitochondrial</fullName>
        <ecNumber evidence="4">2.1.1.201</ecNumber>
    </recommendedName>
    <alternativeName>
        <fullName evidence="4">Ubiquinone biosynthesis methyltransferase COQ5</fullName>
    </alternativeName>
</protein>
<comment type="subunit">
    <text evidence="4">Component of a multi-subunit COQ enzyme complex, composed of at least COQ3, COQ4, COQ5, COQ6, COQ7 and COQ9.</text>
</comment>
<name>A0A9W7Y0U1_9FUNG</name>
<reference evidence="5" key="1">
    <citation type="submission" date="2022-07" db="EMBL/GenBank/DDBJ databases">
        <title>Phylogenomic reconstructions and comparative analyses of Kickxellomycotina fungi.</title>
        <authorList>
            <person name="Reynolds N.K."/>
            <person name="Stajich J.E."/>
            <person name="Barry K."/>
            <person name="Grigoriev I.V."/>
            <person name="Crous P."/>
            <person name="Smith M.E."/>
        </authorList>
    </citation>
    <scope>NUCLEOTIDE SEQUENCE</scope>
    <source>
        <strain evidence="5">NBRC 32514</strain>
    </source>
</reference>
<comment type="catalytic activity">
    <reaction evidence="4">
        <text>a 2-methoxy-6-(all-trans-polyprenyl)benzene-1,4-diol + S-adenosyl-L-methionine = a 5-methoxy-2-methyl-3-(all-trans-polyprenyl)benzene-1,4-diol + S-adenosyl-L-homocysteine + H(+)</text>
        <dbReference type="Rhea" id="RHEA:28286"/>
        <dbReference type="Rhea" id="RHEA-COMP:10858"/>
        <dbReference type="Rhea" id="RHEA-COMP:10859"/>
        <dbReference type="ChEBI" id="CHEBI:15378"/>
        <dbReference type="ChEBI" id="CHEBI:57856"/>
        <dbReference type="ChEBI" id="CHEBI:59789"/>
        <dbReference type="ChEBI" id="CHEBI:84166"/>
        <dbReference type="ChEBI" id="CHEBI:84167"/>
        <dbReference type="EC" id="2.1.1.201"/>
    </reaction>
</comment>
<feature type="binding site" evidence="4">
    <location>
        <begin position="156"/>
        <end position="157"/>
    </location>
    <ligand>
        <name>S-adenosyl-L-methionine</name>
        <dbReference type="ChEBI" id="CHEBI:59789"/>
    </ligand>
</feature>
<dbReference type="InterPro" id="IPR029063">
    <property type="entry name" value="SAM-dependent_MTases_sf"/>
</dbReference>
<keyword evidence="4" id="KW-0831">Ubiquinone biosynthesis</keyword>
<sequence>MLSQTALARTPSARSAAAAPSLRAASLHAASKPADAEQLPYSDTVPASDKEELMDLVYCRVADKYDRTINVLSLFMNGMWKRRFVQRIQAAPGARLMDMAGGTGEIARQYLEYQKAQGDTTAHVDVVDFNPDMLRVGRRRLQGTEFASRVSFVEGNAEHLTDVKDASVDVYSIAAGMHNLPNPTKALEEAFRVLRPGGTFACLEYGHVDAPVIGGLAKWYMEHGVPAVGKFMTGDRAAYERLSASVRSFPHQKRFAQAIRDAGFEQQGQGYEEFQWGMMVSYIATKPQEAQ</sequence>
<dbReference type="HAMAP" id="MF_01813">
    <property type="entry name" value="MenG_UbiE_methyltr"/>
    <property type="match status" value="1"/>
</dbReference>
<dbReference type="OrthoDB" id="6329284at2759"/>
<organism evidence="5 6">
    <name type="scientific">Coemansia erecta</name>
    <dbReference type="NCBI Taxonomy" id="147472"/>
    <lineage>
        <taxon>Eukaryota</taxon>
        <taxon>Fungi</taxon>
        <taxon>Fungi incertae sedis</taxon>
        <taxon>Zoopagomycota</taxon>
        <taxon>Kickxellomycotina</taxon>
        <taxon>Kickxellomycetes</taxon>
        <taxon>Kickxellales</taxon>
        <taxon>Kickxellaceae</taxon>
        <taxon>Coemansia</taxon>
    </lineage>
</organism>
<dbReference type="EMBL" id="JANBOJ010000126">
    <property type="protein sequence ID" value="KAJ1722178.1"/>
    <property type="molecule type" value="Genomic_DNA"/>
</dbReference>
<dbReference type="GO" id="GO:0031314">
    <property type="term" value="C:extrinsic component of mitochondrial inner membrane"/>
    <property type="evidence" value="ECO:0007669"/>
    <property type="project" value="UniProtKB-UniRule"/>
</dbReference>
<dbReference type="Gene3D" id="3.40.50.150">
    <property type="entry name" value="Vaccinia Virus protein VP39"/>
    <property type="match status" value="1"/>
</dbReference>
<dbReference type="PANTHER" id="PTHR43591:SF24">
    <property type="entry name" value="2-METHOXY-6-POLYPRENYL-1,4-BENZOQUINOL METHYLASE, MITOCHONDRIAL"/>
    <property type="match status" value="1"/>
</dbReference>
<keyword evidence="4" id="KW-0472">Membrane</keyword>
<dbReference type="NCBIfam" id="TIGR01934">
    <property type="entry name" value="MenG_MenH_UbiE"/>
    <property type="match status" value="1"/>
</dbReference>
<evidence type="ECO:0000256" key="1">
    <source>
        <dbReference type="ARBA" id="ARBA00022603"/>
    </source>
</evidence>
<dbReference type="CDD" id="cd02440">
    <property type="entry name" value="AdoMet_MTases"/>
    <property type="match status" value="1"/>
</dbReference>
<dbReference type="Pfam" id="PF01209">
    <property type="entry name" value="Ubie_methyltran"/>
    <property type="match status" value="1"/>
</dbReference>
<evidence type="ECO:0000256" key="2">
    <source>
        <dbReference type="ARBA" id="ARBA00022679"/>
    </source>
</evidence>
<dbReference type="AlphaFoldDB" id="A0A9W7Y0U1"/>
<gene>
    <name evidence="4" type="primary">COQ5</name>
    <name evidence="5" type="ORF">LPJ53_003381</name>
</gene>
<feature type="binding site" evidence="4">
    <location>
        <position position="128"/>
    </location>
    <ligand>
        <name>S-adenosyl-L-methionine</name>
        <dbReference type="ChEBI" id="CHEBI:59789"/>
    </ligand>
</feature>
<keyword evidence="6" id="KW-1185">Reference proteome</keyword>
<keyword evidence="3 4" id="KW-0949">S-adenosyl-L-methionine</keyword>
<keyword evidence="4" id="KW-0496">Mitochondrion</keyword>